<evidence type="ECO:0000256" key="5">
    <source>
        <dbReference type="PIRSR" id="PIRSR623088-1"/>
    </source>
</evidence>
<keyword evidence="4 8" id="KW-0378">Hydrolase</keyword>
<proteinExistence type="inferred from homology"/>
<evidence type="ECO:0000256" key="6">
    <source>
        <dbReference type="PIRSR" id="PIRSR623088-2"/>
    </source>
</evidence>
<keyword evidence="12" id="KW-1185">Reference proteome</keyword>
<feature type="binding site" evidence="6">
    <location>
        <begin position="537"/>
        <end position="541"/>
    </location>
    <ligand>
        <name>AMP</name>
        <dbReference type="ChEBI" id="CHEBI:456215"/>
    </ligand>
</feature>
<feature type="binding site" evidence="7">
    <location>
        <position position="576"/>
    </location>
    <ligand>
        <name>Zn(2+)</name>
        <dbReference type="ChEBI" id="CHEBI:29105"/>
        <label>1</label>
    </ligand>
</feature>
<dbReference type="EMBL" id="NIRI02000056">
    <property type="protein sequence ID" value="KAG5444153.1"/>
    <property type="molecule type" value="Genomic_DNA"/>
</dbReference>
<dbReference type="PRINTS" id="PR00387">
    <property type="entry name" value="PDIESTERASE1"/>
</dbReference>
<feature type="active site" description="Proton donor" evidence="5">
    <location>
        <position position="537"/>
    </location>
</feature>
<dbReference type="PROSITE" id="PS00126">
    <property type="entry name" value="PDEASE_I_1"/>
    <property type="match status" value="1"/>
</dbReference>
<comment type="caution">
    <text evidence="11">The sequence shown here is derived from an EMBL/GenBank/DDBJ whole genome shotgun (WGS) entry which is preliminary data.</text>
</comment>
<dbReference type="Gene3D" id="1.10.1300.10">
    <property type="entry name" value="3'5'-cyclic nucleotide phosphodiesterase, catalytic domain"/>
    <property type="match status" value="1"/>
</dbReference>
<name>A0A8T1M4Q0_CLOSI</name>
<protein>
    <recommendedName>
        <fullName evidence="8">Phosphodiesterase</fullName>
        <ecNumber evidence="8">3.1.4.-</ecNumber>
    </recommendedName>
</protein>
<sequence length="815" mass="93008">MGISSSCCCKSNGTTRKRPQEKMNQLNEDKLCAFLKRHPHIVERYVVENCTQMTLNQWSSQLAKRKVEQDVSTDALTSREEKRTSRRVASNSRHSQSSAVMSWKLIKATRAGQSNKLLIFATLISSLCENIPVDGSTLYLKDTEGKFIYVHDLDQPIQDPAEGVPKYEINSRKILACYAVETGKCVFSDDLPKDVAVERCSRTIQSEAKHVIAHPIMLSEDETIGVIEIYRAASRRPFSDSEKQLTKTIVRWAQLVLASDEKLMASQKAQALGDFILEVIRNLFTKVKNMDNVIKVIMEHAKVLVRAERVTLFLVDHKKNELYSSILDIGDVDSAVFVQDETNEIRLPLSQGIVGYVARTGQSIRIADAYKDPRFYAKVDEGTQRITKSVLAVPLADGKQVVGVIEMLNKTQGVFTKDDEEFLVAYSIYCTLAINVARMYDRIYRSDKKYRVALEVLTYHNCVTEADVAAVLPCDIPENIPGITHYDFSPWDVPEEQEIPTVAYMVYDLAGRLIIDKMTLIRFMLTVRKNYRPVSYHNWDHAFSVAHSMYFLLKISEHRFVPIERVCLFVAAICHDLDHRGYDNRFMKKYSSPLASLYSSSPMEHHHFNMTITILQQRDHNIFRYFRNASYRNLLGIIKHAILATDLATFWASKAKLDDLLDISSGLDWSDQAHRMTVVSIAMPTCDLCAMFKPWDVQVKVVMLIMQEFWNQGDREKASANKPLSLMDRDEAVQLADGQVGFIRAICLPCYSTIVRVFPQVSAIVDAAHSNLKQWEAISKLSYEERERILRQQMEQKFAKVVRRTAMNISSPARK</sequence>
<dbReference type="GO" id="GO:0007165">
    <property type="term" value="P:signal transduction"/>
    <property type="evidence" value="ECO:0007669"/>
    <property type="project" value="InterPro"/>
</dbReference>
<dbReference type="Pfam" id="PF01590">
    <property type="entry name" value="GAF"/>
    <property type="match status" value="2"/>
</dbReference>
<reference evidence="11 12" key="1">
    <citation type="journal article" date="2018" name="Biotechnol. Adv.">
        <title>Improved genomic resources and new bioinformatic workflow for the carcinogenic parasite Clonorchis sinensis: Biotechnological implications.</title>
        <authorList>
            <person name="Wang D."/>
            <person name="Korhonen P.K."/>
            <person name="Gasser R.B."/>
            <person name="Young N.D."/>
        </authorList>
    </citation>
    <scope>NUCLEOTIDE SEQUENCE [LARGE SCALE GENOMIC DNA]</scope>
    <source>
        <strain evidence="11">Cs-k2</strain>
    </source>
</reference>
<keyword evidence="3 7" id="KW-0479">Metal-binding</keyword>
<feature type="binding site" evidence="6">
    <location>
        <position position="687"/>
    </location>
    <ligand>
        <name>AMP</name>
        <dbReference type="ChEBI" id="CHEBI:456215"/>
    </ligand>
</feature>
<evidence type="ECO:0000256" key="7">
    <source>
        <dbReference type="PIRSR" id="PIRSR623088-3"/>
    </source>
</evidence>
<dbReference type="CDD" id="cd00077">
    <property type="entry name" value="HDc"/>
    <property type="match status" value="1"/>
</dbReference>
<feature type="binding site" evidence="6">
    <location>
        <position position="739"/>
    </location>
    <ligand>
        <name>AMP</name>
        <dbReference type="ChEBI" id="CHEBI:456215"/>
    </ligand>
</feature>
<dbReference type="GO" id="GO:0046872">
    <property type="term" value="F:metal ion binding"/>
    <property type="evidence" value="ECO:0007669"/>
    <property type="project" value="UniProtKB-KW"/>
</dbReference>
<evidence type="ECO:0000256" key="1">
    <source>
        <dbReference type="ARBA" id="ARBA00007648"/>
    </source>
</evidence>
<dbReference type="PROSITE" id="PS51845">
    <property type="entry name" value="PDEASE_I_2"/>
    <property type="match status" value="1"/>
</dbReference>
<keyword evidence="2" id="KW-0140">cGMP</keyword>
<feature type="domain" description="PDEase" evidence="10">
    <location>
        <begin position="460"/>
        <end position="782"/>
    </location>
</feature>
<dbReference type="SUPFAM" id="SSF109604">
    <property type="entry name" value="HD-domain/PDEase-like"/>
    <property type="match status" value="1"/>
</dbReference>
<dbReference type="InterPro" id="IPR002073">
    <property type="entry name" value="PDEase_catalytic_dom"/>
</dbReference>
<dbReference type="InterPro" id="IPR029016">
    <property type="entry name" value="GAF-like_dom_sf"/>
</dbReference>
<evidence type="ECO:0000313" key="11">
    <source>
        <dbReference type="EMBL" id="KAG5444153.1"/>
    </source>
</evidence>
<dbReference type="SMART" id="SM00471">
    <property type="entry name" value="HDc"/>
    <property type="match status" value="1"/>
</dbReference>
<feature type="binding site" evidence="7">
    <location>
        <position position="687"/>
    </location>
    <ligand>
        <name>Zn(2+)</name>
        <dbReference type="ChEBI" id="CHEBI:29105"/>
        <label>1</label>
    </ligand>
</feature>
<evidence type="ECO:0000313" key="12">
    <source>
        <dbReference type="Proteomes" id="UP000286415"/>
    </source>
</evidence>
<evidence type="ECO:0000256" key="3">
    <source>
        <dbReference type="ARBA" id="ARBA00022723"/>
    </source>
</evidence>
<dbReference type="Proteomes" id="UP000286415">
    <property type="component" value="Unassembled WGS sequence"/>
</dbReference>
<dbReference type="GO" id="GO:0004114">
    <property type="term" value="F:3',5'-cyclic-nucleotide phosphodiesterase activity"/>
    <property type="evidence" value="ECO:0007669"/>
    <property type="project" value="InterPro"/>
</dbReference>
<evidence type="ECO:0000256" key="2">
    <source>
        <dbReference type="ARBA" id="ARBA00022535"/>
    </source>
</evidence>
<dbReference type="AlphaFoldDB" id="A0A8T1M4Q0"/>
<gene>
    <name evidence="11" type="ORF">CSKR_101642</name>
</gene>
<dbReference type="OrthoDB" id="295473at2759"/>
<feature type="region of interest" description="Disordered" evidence="9">
    <location>
        <begin position="69"/>
        <end position="95"/>
    </location>
</feature>
<dbReference type="FunFam" id="1.10.1300.10:FF:000003">
    <property type="entry name" value="Phosphodiesterase"/>
    <property type="match status" value="1"/>
</dbReference>
<dbReference type="InterPro" id="IPR023174">
    <property type="entry name" value="PDEase_CS"/>
</dbReference>
<comment type="similarity">
    <text evidence="1 8">Belongs to the cyclic nucleotide phosphodiesterase family.</text>
</comment>
<evidence type="ECO:0000256" key="4">
    <source>
        <dbReference type="ARBA" id="ARBA00022801"/>
    </source>
</evidence>
<evidence type="ECO:0000256" key="9">
    <source>
        <dbReference type="SAM" id="MobiDB-lite"/>
    </source>
</evidence>
<organism evidence="11 12">
    <name type="scientific">Clonorchis sinensis</name>
    <name type="common">Chinese liver fluke</name>
    <dbReference type="NCBI Taxonomy" id="79923"/>
    <lineage>
        <taxon>Eukaryota</taxon>
        <taxon>Metazoa</taxon>
        <taxon>Spiralia</taxon>
        <taxon>Lophotrochozoa</taxon>
        <taxon>Platyhelminthes</taxon>
        <taxon>Trematoda</taxon>
        <taxon>Digenea</taxon>
        <taxon>Opisthorchiida</taxon>
        <taxon>Opisthorchiata</taxon>
        <taxon>Opisthorchiidae</taxon>
        <taxon>Clonorchis</taxon>
    </lineage>
</organism>
<evidence type="ECO:0000256" key="8">
    <source>
        <dbReference type="RuleBase" id="RU363067"/>
    </source>
</evidence>
<dbReference type="EC" id="3.1.4.-" evidence="8"/>
<dbReference type="SMART" id="SM00065">
    <property type="entry name" value="GAF"/>
    <property type="match status" value="2"/>
</dbReference>
<feature type="binding site" evidence="7">
    <location>
        <position position="575"/>
    </location>
    <ligand>
        <name>Zn(2+)</name>
        <dbReference type="ChEBI" id="CHEBI:29105"/>
        <label>1</label>
    </ligand>
</feature>
<dbReference type="InterPro" id="IPR003018">
    <property type="entry name" value="GAF"/>
</dbReference>
<feature type="binding site" evidence="7">
    <location>
        <position position="541"/>
    </location>
    <ligand>
        <name>Zn(2+)</name>
        <dbReference type="ChEBI" id="CHEBI:29105"/>
        <label>1</label>
    </ligand>
</feature>
<dbReference type="PANTHER" id="PTHR11347">
    <property type="entry name" value="CYCLIC NUCLEOTIDE PHOSPHODIESTERASE"/>
    <property type="match status" value="1"/>
</dbReference>
<feature type="binding site" evidence="7">
    <location>
        <position position="576"/>
    </location>
    <ligand>
        <name>Zn(2+)</name>
        <dbReference type="ChEBI" id="CHEBI:29105"/>
        <label>2</label>
    </ligand>
</feature>
<reference evidence="11 12" key="2">
    <citation type="journal article" date="2021" name="Genomics">
        <title>High-quality reference genome for Clonorchis sinensis.</title>
        <authorList>
            <person name="Young N.D."/>
            <person name="Stroehlein A.J."/>
            <person name="Kinkar L."/>
            <person name="Wang T."/>
            <person name="Sohn W.M."/>
            <person name="Chang B.C.H."/>
            <person name="Kaur P."/>
            <person name="Weisz D."/>
            <person name="Dudchenko O."/>
            <person name="Aiden E.L."/>
            <person name="Korhonen P.K."/>
            <person name="Gasser R.B."/>
        </authorList>
    </citation>
    <scope>NUCLEOTIDE SEQUENCE [LARGE SCALE GENOMIC DNA]</scope>
    <source>
        <strain evidence="11">Cs-k2</strain>
    </source>
</reference>
<dbReference type="InterPro" id="IPR003607">
    <property type="entry name" value="HD/PDEase_dom"/>
</dbReference>
<dbReference type="Gene3D" id="3.30.450.40">
    <property type="match status" value="2"/>
</dbReference>
<dbReference type="Pfam" id="PF00233">
    <property type="entry name" value="PDEase_I"/>
    <property type="match status" value="1"/>
</dbReference>
<comment type="cofactor">
    <cofactor evidence="8">
        <name>a divalent metal cation</name>
        <dbReference type="ChEBI" id="CHEBI:60240"/>
    </cofactor>
    <text evidence="8">Binds 2 divalent metal cations per subunit. Site 1 may preferentially bind zinc ions, while site 2 has a preference for magnesium and/or manganese ions.</text>
</comment>
<accession>A0A8T1M4Q0</accession>
<evidence type="ECO:0000259" key="10">
    <source>
        <dbReference type="PROSITE" id="PS51845"/>
    </source>
</evidence>
<feature type="binding site" evidence="6">
    <location>
        <position position="576"/>
    </location>
    <ligand>
        <name>AMP</name>
        <dbReference type="ChEBI" id="CHEBI:456215"/>
    </ligand>
</feature>
<dbReference type="InterPro" id="IPR036971">
    <property type="entry name" value="PDEase_catalytic_dom_sf"/>
</dbReference>
<dbReference type="SUPFAM" id="SSF55781">
    <property type="entry name" value="GAF domain-like"/>
    <property type="match status" value="2"/>
</dbReference>
<dbReference type="InterPro" id="IPR023088">
    <property type="entry name" value="PDEase"/>
</dbReference>